<organism evidence="2 3">
    <name type="scientific">Vitis vinifera</name>
    <name type="common">Grape</name>
    <dbReference type="NCBI Taxonomy" id="29760"/>
    <lineage>
        <taxon>Eukaryota</taxon>
        <taxon>Viridiplantae</taxon>
        <taxon>Streptophyta</taxon>
        <taxon>Embryophyta</taxon>
        <taxon>Tracheophyta</taxon>
        <taxon>Spermatophyta</taxon>
        <taxon>Magnoliopsida</taxon>
        <taxon>eudicotyledons</taxon>
        <taxon>Gunneridae</taxon>
        <taxon>Pentapetalae</taxon>
        <taxon>rosids</taxon>
        <taxon>Vitales</taxon>
        <taxon>Vitaceae</taxon>
        <taxon>Viteae</taxon>
        <taxon>Vitis</taxon>
    </lineage>
</organism>
<dbReference type="AlphaFoldDB" id="A0A438HTZ8"/>
<evidence type="ECO:0000313" key="3">
    <source>
        <dbReference type="Proteomes" id="UP000288805"/>
    </source>
</evidence>
<evidence type="ECO:0008006" key="4">
    <source>
        <dbReference type="Google" id="ProtNLM"/>
    </source>
</evidence>
<dbReference type="Gene3D" id="3.10.10.10">
    <property type="entry name" value="HIV Type 1 Reverse Transcriptase, subunit A, domain 1"/>
    <property type="match status" value="1"/>
</dbReference>
<reference evidence="2 3" key="1">
    <citation type="journal article" date="2018" name="PLoS Genet.">
        <title>Population sequencing reveals clonal diversity and ancestral inbreeding in the grapevine cultivar Chardonnay.</title>
        <authorList>
            <person name="Roach M.J."/>
            <person name="Johnson D.L."/>
            <person name="Bohlmann J."/>
            <person name="van Vuuren H.J."/>
            <person name="Jones S.J."/>
            <person name="Pretorius I.S."/>
            <person name="Schmidt S.A."/>
            <person name="Borneman A.R."/>
        </authorList>
    </citation>
    <scope>NUCLEOTIDE SEQUENCE [LARGE SCALE GENOMIC DNA]</scope>
    <source>
        <strain evidence="3">cv. Chardonnay</strain>
        <tissue evidence="2">Leaf</tissue>
    </source>
</reference>
<dbReference type="Proteomes" id="UP000288805">
    <property type="component" value="Unassembled WGS sequence"/>
</dbReference>
<gene>
    <name evidence="2" type="ORF">CK203_039693</name>
</gene>
<dbReference type="EMBL" id="QGNW01000179">
    <property type="protein sequence ID" value="RVW87860.1"/>
    <property type="molecule type" value="Genomic_DNA"/>
</dbReference>
<dbReference type="InterPro" id="IPR043502">
    <property type="entry name" value="DNA/RNA_pol_sf"/>
</dbReference>
<sequence length="267" mass="30328">MRLPPSTLENPGRLLSGFSGATTTFLGDAVLPVQAGPITQNVQFSVMVSYFIEDGQIDLFGSQLAACQCYQVVLESRHPTNNEPHPEPSNKEGREVEYSDWLENAVVIPKKGRKWHEMLFFIDAFFGYHQIPMFQPYEEKMALVTPQGLYCYRVITFRLKNVGASAIGWKDECKWALDRVKHYLTKTPILSNSQSGKQLYMYLVMSNYVKSILQDGANDLSPQKHRPETPPILSCPPSDRTHKSTTQKHLAQVRLIQTNVEVSHRVK</sequence>
<accession>A0A438HTZ8</accession>
<name>A0A438HTZ8_VITVI</name>
<comment type="caution">
    <text evidence="2">The sequence shown here is derived from an EMBL/GenBank/DDBJ whole genome shotgun (WGS) entry which is preliminary data.</text>
</comment>
<feature type="region of interest" description="Disordered" evidence="1">
    <location>
        <begin position="219"/>
        <end position="245"/>
    </location>
</feature>
<protein>
    <recommendedName>
        <fullName evidence="4">Transposon Ty3-I Gag-Pol polyprotein</fullName>
    </recommendedName>
</protein>
<proteinExistence type="predicted"/>
<dbReference type="SUPFAM" id="SSF56672">
    <property type="entry name" value="DNA/RNA polymerases"/>
    <property type="match status" value="1"/>
</dbReference>
<evidence type="ECO:0000313" key="2">
    <source>
        <dbReference type="EMBL" id="RVW87860.1"/>
    </source>
</evidence>
<evidence type="ECO:0000256" key="1">
    <source>
        <dbReference type="SAM" id="MobiDB-lite"/>
    </source>
</evidence>